<dbReference type="OrthoDB" id="9779630at2"/>
<name>A0A1Y0D288_9GAMM</name>
<evidence type="ECO:0000313" key="4">
    <source>
        <dbReference type="EMBL" id="ART81629.1"/>
    </source>
</evidence>
<keyword evidence="2" id="KW-0175">Coiled coil</keyword>
<dbReference type="AlphaFoldDB" id="A0A1Y0D288"/>
<reference evidence="4 5" key="1">
    <citation type="journal article" date="2014" name="Int. J. Syst. Evol. Microbiol.">
        <title>Oceanisphaera profunda sp. nov., a marine bacterium isolated from deep-sea sediment, and emended description of the genus Oceanisphaera.</title>
        <authorList>
            <person name="Xu Z."/>
            <person name="Zhang X.Y."/>
            <person name="Su H.N."/>
            <person name="Yu Z.C."/>
            <person name="Liu C."/>
            <person name="Li H."/>
            <person name="Chen X.L."/>
            <person name="Song X.Y."/>
            <person name="Xie B.B."/>
            <person name="Qin Q.L."/>
            <person name="Zhou B.C."/>
            <person name="Shi M."/>
            <person name="Huang Y."/>
            <person name="Zhang Y.Z."/>
        </authorList>
    </citation>
    <scope>NUCLEOTIDE SEQUENCE [LARGE SCALE GENOMIC DNA]</scope>
    <source>
        <strain evidence="4 5">SM1222</strain>
    </source>
</reference>
<comment type="similarity">
    <text evidence="1">Belongs to the PspA/Vipp/IM30 family.</text>
</comment>
<gene>
    <name evidence="4" type="ORF">CBP31_02435</name>
</gene>
<proteinExistence type="inferred from homology"/>
<dbReference type="EMBL" id="CP021377">
    <property type="protein sequence ID" value="ART81629.1"/>
    <property type="molecule type" value="Genomic_DNA"/>
</dbReference>
<dbReference type="PANTHER" id="PTHR31088:SF6">
    <property type="entry name" value="PHAGE SHOCK PROTEIN A"/>
    <property type="match status" value="1"/>
</dbReference>
<feature type="region of interest" description="Disordered" evidence="3">
    <location>
        <begin position="211"/>
        <end position="232"/>
    </location>
</feature>
<evidence type="ECO:0000256" key="3">
    <source>
        <dbReference type="SAM" id="MobiDB-lite"/>
    </source>
</evidence>
<accession>A0A1Y0D288</accession>
<dbReference type="Proteomes" id="UP000243937">
    <property type="component" value="Chromosome"/>
</dbReference>
<evidence type="ECO:0000256" key="2">
    <source>
        <dbReference type="SAM" id="Coils"/>
    </source>
</evidence>
<protein>
    <submittedName>
        <fullName evidence="4">Phage shock protein PspA</fullName>
    </submittedName>
</protein>
<dbReference type="PANTHER" id="PTHR31088">
    <property type="entry name" value="MEMBRANE-ASSOCIATED PROTEIN VIPP1, CHLOROPLASTIC"/>
    <property type="match status" value="1"/>
</dbReference>
<organism evidence="4 5">
    <name type="scientific">Oceanisphaera profunda</name>
    <dbReference type="NCBI Taxonomy" id="1416627"/>
    <lineage>
        <taxon>Bacteria</taxon>
        <taxon>Pseudomonadati</taxon>
        <taxon>Pseudomonadota</taxon>
        <taxon>Gammaproteobacteria</taxon>
        <taxon>Aeromonadales</taxon>
        <taxon>Aeromonadaceae</taxon>
        <taxon>Oceanisphaera</taxon>
    </lineage>
</organism>
<keyword evidence="5" id="KW-1185">Reference proteome</keyword>
<feature type="coiled-coil region" evidence="2">
    <location>
        <begin position="33"/>
        <end position="188"/>
    </location>
</feature>
<dbReference type="InterPro" id="IPR014319">
    <property type="entry name" value="Phageshock_PspA"/>
</dbReference>
<dbReference type="InterPro" id="IPR007157">
    <property type="entry name" value="PspA_VIPP1"/>
</dbReference>
<dbReference type="KEGG" id="opf:CBP31_02435"/>
<dbReference type="NCBIfam" id="TIGR02977">
    <property type="entry name" value="phageshock_pspA"/>
    <property type="match status" value="1"/>
</dbReference>
<dbReference type="GO" id="GO:0005829">
    <property type="term" value="C:cytosol"/>
    <property type="evidence" value="ECO:0007669"/>
    <property type="project" value="TreeGrafter"/>
</dbReference>
<dbReference type="GO" id="GO:0009271">
    <property type="term" value="P:phage shock"/>
    <property type="evidence" value="ECO:0007669"/>
    <property type="project" value="TreeGrafter"/>
</dbReference>
<sequence>MSIFSRLADIVNANLNSILDKAEDPAKMVRLIIQEMEDELVRERSNLARFLAEKKDLFRQVERHQERVLEWQTKAELALSRDREDLARAALLEKSKQQDLLNALQREQQVIAESIDKLAEAISALEAKLVDARSRQQAMQLRERSAQSRIKVQDRVRHSENASAVDKFDRMERKIDELEAKADIYSQSKGLDQSFAELEVDDAISRELEKLKAKMKPTPADAAPQANLNKEQ</sequence>
<dbReference type="Pfam" id="PF04012">
    <property type="entry name" value="PspA_IM30"/>
    <property type="match status" value="1"/>
</dbReference>
<evidence type="ECO:0000313" key="5">
    <source>
        <dbReference type="Proteomes" id="UP000243937"/>
    </source>
</evidence>
<evidence type="ECO:0000256" key="1">
    <source>
        <dbReference type="ARBA" id="ARBA00043985"/>
    </source>
</evidence>
<dbReference type="RefSeq" id="WP_087034715.1">
    <property type="nucleotide sequence ID" value="NZ_CP021377.1"/>
</dbReference>